<dbReference type="Proteomes" id="UP001501598">
    <property type="component" value="Unassembled WGS sequence"/>
</dbReference>
<protein>
    <recommendedName>
        <fullName evidence="3">BadM/Rrf2 family transcriptional regulator</fullName>
    </recommendedName>
</protein>
<reference evidence="2" key="1">
    <citation type="journal article" date="2019" name="Int. J. Syst. Evol. Microbiol.">
        <title>The Global Catalogue of Microorganisms (GCM) 10K type strain sequencing project: providing services to taxonomists for standard genome sequencing and annotation.</title>
        <authorList>
            <consortium name="The Broad Institute Genomics Platform"/>
            <consortium name="The Broad Institute Genome Sequencing Center for Infectious Disease"/>
            <person name="Wu L."/>
            <person name="Ma J."/>
        </authorList>
    </citation>
    <scope>NUCLEOTIDE SEQUENCE [LARGE SCALE GENOMIC DNA]</scope>
    <source>
        <strain evidence="2">JCM 17906</strain>
    </source>
</reference>
<evidence type="ECO:0008006" key="3">
    <source>
        <dbReference type="Google" id="ProtNLM"/>
    </source>
</evidence>
<dbReference type="EMBL" id="BAABGT010000025">
    <property type="protein sequence ID" value="GAA4542569.1"/>
    <property type="molecule type" value="Genomic_DNA"/>
</dbReference>
<gene>
    <name evidence="1" type="ORF">GCM10023175_18110</name>
</gene>
<dbReference type="NCBIfam" id="TIGR00738">
    <property type="entry name" value="rrf2_super"/>
    <property type="match status" value="1"/>
</dbReference>
<keyword evidence="2" id="KW-1185">Reference proteome</keyword>
<dbReference type="RefSeq" id="WP_345414663.1">
    <property type="nucleotide sequence ID" value="NZ_BAABGT010000025.1"/>
</dbReference>
<comment type="caution">
    <text evidence="1">The sequence shown here is derived from an EMBL/GenBank/DDBJ whole genome shotgun (WGS) entry which is preliminary data.</text>
</comment>
<proteinExistence type="predicted"/>
<dbReference type="Gene3D" id="1.10.10.10">
    <property type="entry name" value="Winged helix-like DNA-binding domain superfamily/Winged helix DNA-binding domain"/>
    <property type="match status" value="1"/>
</dbReference>
<dbReference type="PANTHER" id="PTHR33221">
    <property type="entry name" value="WINGED HELIX-TURN-HELIX TRANSCRIPTIONAL REGULATOR, RRF2 FAMILY"/>
    <property type="match status" value="1"/>
</dbReference>
<dbReference type="InterPro" id="IPR029058">
    <property type="entry name" value="AB_hydrolase_fold"/>
</dbReference>
<name>A0ABP8RNE2_9PSEU</name>
<dbReference type="InterPro" id="IPR000944">
    <property type="entry name" value="Tscrpt_reg_Rrf2"/>
</dbReference>
<dbReference type="SUPFAM" id="SSF46785">
    <property type="entry name" value="Winged helix' DNA-binding domain"/>
    <property type="match status" value="1"/>
</dbReference>
<dbReference type="PROSITE" id="PS01332">
    <property type="entry name" value="HTH_RRF2_1"/>
    <property type="match status" value="1"/>
</dbReference>
<dbReference type="PROSITE" id="PS51197">
    <property type="entry name" value="HTH_RRF2_2"/>
    <property type="match status" value="1"/>
</dbReference>
<evidence type="ECO:0000313" key="2">
    <source>
        <dbReference type="Proteomes" id="UP001501598"/>
    </source>
</evidence>
<dbReference type="Pfam" id="PF02082">
    <property type="entry name" value="Rrf2"/>
    <property type="match status" value="1"/>
</dbReference>
<dbReference type="InterPro" id="IPR036388">
    <property type="entry name" value="WH-like_DNA-bd_sf"/>
</dbReference>
<dbReference type="InterPro" id="IPR036390">
    <property type="entry name" value="WH_DNA-bd_sf"/>
</dbReference>
<dbReference type="PANTHER" id="PTHR33221:SF15">
    <property type="entry name" value="HTH-TYPE TRANSCRIPTIONAL REGULATOR YWGB-RELATED"/>
    <property type="match status" value="1"/>
</dbReference>
<dbReference type="SUPFAM" id="SSF53474">
    <property type="entry name" value="alpha/beta-Hydrolases"/>
    <property type="match status" value="1"/>
</dbReference>
<accession>A0ABP8RNE2</accession>
<organism evidence="1 2">
    <name type="scientific">Pseudonocardia xishanensis</name>
    <dbReference type="NCBI Taxonomy" id="630995"/>
    <lineage>
        <taxon>Bacteria</taxon>
        <taxon>Bacillati</taxon>
        <taxon>Actinomycetota</taxon>
        <taxon>Actinomycetes</taxon>
        <taxon>Pseudonocardiales</taxon>
        <taxon>Pseudonocardiaceae</taxon>
        <taxon>Pseudonocardia</taxon>
    </lineage>
</organism>
<evidence type="ECO:0000313" key="1">
    <source>
        <dbReference type="EMBL" id="GAA4542569.1"/>
    </source>
</evidence>
<dbReference type="InterPro" id="IPR030489">
    <property type="entry name" value="TR_Rrf2-type_CS"/>
</dbReference>
<dbReference type="Gene3D" id="3.40.50.1820">
    <property type="entry name" value="alpha/beta hydrolase"/>
    <property type="match status" value="1"/>
</dbReference>
<sequence length="365" mass="38237">MTPPEAPAAPAPAVFTPSAAVRGTVVVLVGRGENPGIYTRFGTRLAFDGYTVVVPRAGASDAEVTAALDAGEGARILLGSDAGALRAWTIATRHAPDALVLAALPLGDGGAAPVDHDAEIAARTACPVHRRVLDADPDFHWGELSAELPAHPEALPAVPTLVLHGEVDPIAPVEAVRAFTVGDGARGVDHRHSLAVVRDGVHDVLNDQFHRIVAARIVTFLEGVAKGAGFVESAAPETPEAPRTRRAAPLHVSARLDYALRALDQLVGAGEGPVRCEDIARARDIPLNSLVNIMIQLRRAGLVSSRRGCEGGYQLARDAADVTLADVVRATEGAIATVPAGAPWGDLERTVRDYLEERSVLELRS</sequence>